<dbReference type="EMBL" id="AEVD01000022">
    <property type="protein sequence ID" value="EFX35775.1"/>
    <property type="molecule type" value="Genomic_DNA"/>
</dbReference>
<dbReference type="AlphaFoldDB" id="E8K306"/>
<comment type="subcellular location">
    <subcellularLocation>
        <location evidence="1">Membrane</location>
        <topology evidence="1">Multi-pass membrane protein</topology>
    </subcellularLocation>
</comment>
<reference evidence="7 8" key="1">
    <citation type="submission" date="2010-12" db="EMBL/GenBank/DDBJ databases">
        <authorList>
            <person name="Muzny D."/>
            <person name="Qin X."/>
            <person name="Deng J."/>
            <person name="Jiang H."/>
            <person name="Liu Y."/>
            <person name="Qu J."/>
            <person name="Song X.-Z."/>
            <person name="Zhang L."/>
            <person name="Thornton R."/>
            <person name="Coyle M."/>
            <person name="Francisco L."/>
            <person name="Jackson L."/>
            <person name="Javaid M."/>
            <person name="Korchina V."/>
            <person name="Kovar C."/>
            <person name="Mata R."/>
            <person name="Mathew T."/>
            <person name="Ngo R."/>
            <person name="Nguyen L."/>
            <person name="Nguyen N."/>
            <person name="Okwuonu G."/>
            <person name="Ongeri F."/>
            <person name="Pham C."/>
            <person name="Simmons D."/>
            <person name="Wilczek-Boney K."/>
            <person name="Hale W."/>
            <person name="Jakkamsetti A."/>
            <person name="Pham P."/>
            <person name="Ruth R."/>
            <person name="San Lucas F."/>
            <person name="Warren J."/>
            <person name="Zhang J."/>
            <person name="Zhao Z."/>
            <person name="Zhou C."/>
            <person name="Zhu D."/>
            <person name="Lee S."/>
            <person name="Bess C."/>
            <person name="Blankenburg K."/>
            <person name="Forbes L."/>
            <person name="Fu Q."/>
            <person name="Gubbala S."/>
            <person name="Hirani K."/>
            <person name="Jayaseelan J.C."/>
            <person name="Lara F."/>
            <person name="Munidasa M."/>
            <person name="Palculict T."/>
            <person name="Patil S."/>
            <person name="Pu L.-L."/>
            <person name="Saada N."/>
            <person name="Tang L."/>
            <person name="Weissenberger G."/>
            <person name="Zhu Y."/>
            <person name="Hemphill L."/>
            <person name="Shang Y."/>
            <person name="Youmans B."/>
            <person name="Ayvaz T."/>
            <person name="Ross M."/>
            <person name="Santibanez J."/>
            <person name="Aqrawi P."/>
            <person name="Gross S."/>
            <person name="Joshi V."/>
            <person name="Fowler G."/>
            <person name="Nazareth L."/>
            <person name="Reid J."/>
            <person name="Worley K."/>
            <person name="Petrosino J."/>
            <person name="Highlander S."/>
            <person name="Gibbs R."/>
        </authorList>
    </citation>
    <scope>NUCLEOTIDE SEQUENCE [LARGE SCALE GENOMIC DNA]</scope>
    <source>
        <strain evidence="7 8">ATCC 700779</strain>
    </source>
</reference>
<evidence type="ECO:0000256" key="5">
    <source>
        <dbReference type="SAM" id="Phobius"/>
    </source>
</evidence>
<proteinExistence type="predicted"/>
<sequence length="196" mass="22227">MKKIMKIAPIVSFLLGICLLFGILATFYGNVIYDLFAFHSKPFYCWHYFSGTFMHGSKEAPVWFIWVHLVLNALMLIPFGGLLEWKRGSKYVFFVFITSMVISSIVFHVLTQDRDIQASGVSAVGYAFVTGGVLNMFDIWKNFSVITKISYILLLLLSIIMLLPNITGWLSTFLHISGIVSYLIVSVVSNYRKKIG</sequence>
<dbReference type="PATRIC" id="fig|889204.5.peg.187"/>
<dbReference type="Pfam" id="PF01694">
    <property type="entry name" value="Rhomboid"/>
    <property type="match status" value="1"/>
</dbReference>
<feature type="domain" description="Peptidase S54 rhomboid" evidence="6">
    <location>
        <begin position="45"/>
        <end position="184"/>
    </location>
</feature>
<gene>
    <name evidence="7" type="ORF">HMPREF9423_1869</name>
</gene>
<keyword evidence="8" id="KW-1185">Reference proteome</keyword>
<feature type="transmembrane region" description="Helical" evidence="5">
    <location>
        <begin position="173"/>
        <end position="191"/>
    </location>
</feature>
<evidence type="ECO:0000313" key="7">
    <source>
        <dbReference type="EMBL" id="EFX35775.1"/>
    </source>
</evidence>
<name>E8K306_9STRE</name>
<dbReference type="GeneID" id="29746801"/>
<keyword evidence="4 5" id="KW-0472">Membrane</keyword>
<feature type="transmembrane region" description="Helical" evidence="5">
    <location>
        <begin position="116"/>
        <end position="137"/>
    </location>
</feature>
<accession>E8K306</accession>
<dbReference type="Proteomes" id="UP000002815">
    <property type="component" value="Unassembled WGS sequence"/>
</dbReference>
<feature type="transmembrane region" description="Helical" evidence="5">
    <location>
        <begin position="7"/>
        <end position="28"/>
    </location>
</feature>
<dbReference type="EC" id="3.4.21.-" evidence="7"/>
<dbReference type="RefSeq" id="WP_006149508.1">
    <property type="nucleotide sequence ID" value="NZ_AJTA01000010.1"/>
</dbReference>
<evidence type="ECO:0000313" key="8">
    <source>
        <dbReference type="Proteomes" id="UP000002815"/>
    </source>
</evidence>
<keyword evidence="2 5" id="KW-0812">Transmembrane</keyword>
<evidence type="ECO:0000256" key="1">
    <source>
        <dbReference type="ARBA" id="ARBA00004141"/>
    </source>
</evidence>
<evidence type="ECO:0000259" key="6">
    <source>
        <dbReference type="Pfam" id="PF01694"/>
    </source>
</evidence>
<dbReference type="HOGENOM" id="CLU_1299152_0_0_9"/>
<dbReference type="InterPro" id="IPR035952">
    <property type="entry name" value="Rhomboid-like_sf"/>
</dbReference>
<dbReference type="InterPro" id="IPR022764">
    <property type="entry name" value="Peptidase_S54_rhomboid_dom"/>
</dbReference>
<keyword evidence="7" id="KW-0378">Hydrolase</keyword>
<dbReference type="Gene3D" id="1.20.1540.10">
    <property type="entry name" value="Rhomboid-like"/>
    <property type="match status" value="1"/>
</dbReference>
<evidence type="ECO:0000256" key="2">
    <source>
        <dbReference type="ARBA" id="ARBA00022692"/>
    </source>
</evidence>
<feature type="transmembrane region" description="Helical" evidence="5">
    <location>
        <begin position="60"/>
        <end position="79"/>
    </location>
</feature>
<feature type="transmembrane region" description="Helical" evidence="5">
    <location>
        <begin position="149"/>
        <end position="167"/>
    </location>
</feature>
<organism evidence="7 8">
    <name type="scientific">Streptococcus infantis ATCC 700779</name>
    <dbReference type="NCBI Taxonomy" id="889204"/>
    <lineage>
        <taxon>Bacteria</taxon>
        <taxon>Bacillati</taxon>
        <taxon>Bacillota</taxon>
        <taxon>Bacilli</taxon>
        <taxon>Lactobacillales</taxon>
        <taxon>Streptococcaceae</taxon>
        <taxon>Streptococcus</taxon>
    </lineage>
</organism>
<dbReference type="GO" id="GO:0016020">
    <property type="term" value="C:membrane"/>
    <property type="evidence" value="ECO:0007669"/>
    <property type="project" value="UniProtKB-SubCell"/>
</dbReference>
<evidence type="ECO:0000256" key="3">
    <source>
        <dbReference type="ARBA" id="ARBA00022989"/>
    </source>
</evidence>
<keyword evidence="3 5" id="KW-1133">Transmembrane helix</keyword>
<dbReference type="SUPFAM" id="SSF144091">
    <property type="entry name" value="Rhomboid-like"/>
    <property type="match status" value="1"/>
</dbReference>
<dbReference type="GO" id="GO:0004252">
    <property type="term" value="F:serine-type endopeptidase activity"/>
    <property type="evidence" value="ECO:0007669"/>
    <property type="project" value="InterPro"/>
</dbReference>
<comment type="caution">
    <text evidence="7">The sequence shown here is derived from an EMBL/GenBank/DDBJ whole genome shotgun (WGS) entry which is preliminary data.</text>
</comment>
<evidence type="ECO:0000256" key="4">
    <source>
        <dbReference type="ARBA" id="ARBA00023136"/>
    </source>
</evidence>
<protein>
    <submittedName>
        <fullName evidence="7">Peptidase, S54 family</fullName>
        <ecNumber evidence="7">3.4.21.-</ecNumber>
    </submittedName>
</protein>
<feature type="transmembrane region" description="Helical" evidence="5">
    <location>
        <begin position="91"/>
        <end position="110"/>
    </location>
</feature>